<dbReference type="SUPFAM" id="SSF159034">
    <property type="entry name" value="Mib/herc2 domain-like"/>
    <property type="match status" value="2"/>
</dbReference>
<evidence type="ECO:0000256" key="13">
    <source>
        <dbReference type="ARBA" id="ARBA00023043"/>
    </source>
</evidence>
<evidence type="ECO:0000256" key="5">
    <source>
        <dbReference type="ARBA" id="ARBA00022490"/>
    </source>
</evidence>
<dbReference type="CDD" id="cd16520">
    <property type="entry name" value="RING-HC_MIBs-like"/>
    <property type="match status" value="1"/>
</dbReference>
<keyword evidence="5" id="KW-0963">Cytoplasm</keyword>
<dbReference type="PANTHER" id="PTHR24202">
    <property type="entry name" value="E3 UBIQUITIN-PROTEIN LIGASE MIB2"/>
    <property type="match status" value="1"/>
</dbReference>
<evidence type="ECO:0000256" key="16">
    <source>
        <dbReference type="SAM" id="MobiDB-lite"/>
    </source>
</evidence>
<dbReference type="PANTHER" id="PTHR24202:SF4">
    <property type="entry name" value="E3 UBIQUITIN-PROTEIN LIGASE MIB2-RELATED"/>
    <property type="match status" value="1"/>
</dbReference>
<evidence type="ECO:0000256" key="7">
    <source>
        <dbReference type="ARBA" id="ARBA00022723"/>
    </source>
</evidence>
<dbReference type="PROSITE" id="PS50297">
    <property type="entry name" value="ANK_REP_REGION"/>
    <property type="match status" value="3"/>
</dbReference>
<dbReference type="Pfam" id="PF18346">
    <property type="entry name" value="SH3_15"/>
    <property type="match status" value="2"/>
</dbReference>
<dbReference type="PROSITE" id="PS50089">
    <property type="entry name" value="ZF_RING_2"/>
    <property type="match status" value="1"/>
</dbReference>
<evidence type="ECO:0000256" key="12">
    <source>
        <dbReference type="ARBA" id="ARBA00022976"/>
    </source>
</evidence>
<sequence length="1105" mass="122481">MIAPGIRVVRGPDWIWQNQDGGEGHVGTLCEVGRSGSTHSPEKTVVVNWDSGHRTNYRVGYQGQYDLIVIDNAQIGVRHPNIICDGCKKAGIAGILFRCAECANFDLCAHCYGNDVHSLEHSFVRYQTSNSVGVRVPPRAGSLRIQLKGIFVNSKVVRGPDWEWGQQDGGEGKTGRVMEIRGWDNESCRSVANVSWVTGSTNVYRLGHKGNVDLKYVVPAPGGYYYKDHMPVLGARDEQQPVVQATRPTFFVGDRVRVCLDKESLMRLQQGHGGWNPRMAEFLSKIGTVHRITDKGDIRVQYEGCSNRWTFHPAALVKVFSFHVGDLVTILNDASKIQQFQKGHGEWVETMRNALGKTCKVMKIYADGDLRVTQLDDGAAWTLNPKCVKLERSPIASAAERSNSMMDLSHQRTDHVLMPLQGLSGTSAADKLVREAAQGKLEYVQHYLGSNLDQVDVMSGGKTCLQVAAHQGHQVLVEYLLSIGANVNIVDKEGDSVLHYSAFGNQPDIMRILLQNGANINVLNASHCTALHISAHKKPPHCVRVLLEFNADLNLQDSYGDTALHDAIGKENSEVVELLCNVPTLDLTIRNKRGFNCLHHASLKGNVIAALRILQLARQLVDVKKDDGFSALHLAALNGHSLVCDVLVKEGQADVDIRNDRRQTPFLLAVSQGHASAIEKLVDLKCDILANDEDGDNAMHLTIIKKANLTQEVPQQEAPKIYEIYQQLSHIQDHRLMYTLLCYLAQEGCKMEANYKGAKIFDWIPEPEIREMILSFEQKRTIAPAIASGSNDCNQPKELTELYNNIEMMNLTSQDSTTTLSTDQDNSGGSSSMANFNAGSNPPTPARRNRAAVGGGGNNNNINNNNREVPTQSPPIITLSSEDDKKLNIELRNLPRNHTTSPPLPHTSNEPTTSSNTSVINTNLTIETSNLPIRNTSQSPPLPTSSKHISRKQQVQGSKGYMAPQPPQPFNAIKPQLQTPQECIVCNEICLLITFEPCYHQICCEDCGLRMKKCLSCHAVIDKRVAMNGKFLHPKETPRQPSADRLRYLETKIMEIEETHCCSICMERRRNVAFLCGHSACSKCAETLKTCHMCRKTIAKKINLY</sequence>
<dbReference type="GO" id="GO:0008270">
    <property type="term" value="F:zinc ion binding"/>
    <property type="evidence" value="ECO:0007669"/>
    <property type="project" value="UniProtKB-KW"/>
</dbReference>
<evidence type="ECO:0000259" key="17">
    <source>
        <dbReference type="PROSITE" id="PS50089"/>
    </source>
</evidence>
<dbReference type="GO" id="GO:0005737">
    <property type="term" value="C:cytoplasm"/>
    <property type="evidence" value="ECO:0007669"/>
    <property type="project" value="UniProtKB-SubCell"/>
</dbReference>
<dbReference type="InterPro" id="IPR036770">
    <property type="entry name" value="Ankyrin_rpt-contain_sf"/>
</dbReference>
<dbReference type="InterPro" id="IPR037252">
    <property type="entry name" value="Mib_Herc2_sf"/>
</dbReference>
<evidence type="ECO:0000256" key="15">
    <source>
        <dbReference type="PROSITE-ProRule" id="PRU00228"/>
    </source>
</evidence>
<feature type="domain" description="ZZ-type" evidence="18">
    <location>
        <begin position="79"/>
        <end position="131"/>
    </location>
</feature>
<dbReference type="Pfam" id="PF12796">
    <property type="entry name" value="Ank_2"/>
    <property type="match status" value="1"/>
</dbReference>
<evidence type="ECO:0000256" key="11">
    <source>
        <dbReference type="ARBA" id="ARBA00022833"/>
    </source>
</evidence>
<dbReference type="GO" id="GO:0007219">
    <property type="term" value="P:Notch signaling pathway"/>
    <property type="evidence" value="ECO:0007669"/>
    <property type="project" value="UniProtKB-KW"/>
</dbReference>
<dbReference type="InterPro" id="IPR001841">
    <property type="entry name" value="Znf_RING"/>
</dbReference>
<keyword evidence="7" id="KW-0479">Metal-binding</keyword>
<dbReference type="SUPFAM" id="SSF48403">
    <property type="entry name" value="Ankyrin repeat"/>
    <property type="match status" value="1"/>
</dbReference>
<evidence type="ECO:0000256" key="3">
    <source>
        <dbReference type="ARBA" id="ARBA00004906"/>
    </source>
</evidence>
<feature type="compositionally biased region" description="Polar residues" evidence="16">
    <location>
        <begin position="828"/>
        <end position="841"/>
    </location>
</feature>
<dbReference type="FunFam" id="2.30.30.40:FF:000078">
    <property type="entry name" value="Putative e3 ubiquitin-protein ligase mib2"/>
    <property type="match status" value="1"/>
</dbReference>
<dbReference type="EC" id="2.3.2.27" evidence="4"/>
<evidence type="ECO:0000256" key="6">
    <source>
        <dbReference type="ARBA" id="ARBA00022679"/>
    </source>
</evidence>
<keyword evidence="9 15" id="KW-0863">Zinc-finger</keyword>
<feature type="compositionally biased region" description="Polar residues" evidence="16">
    <location>
        <begin position="926"/>
        <end position="957"/>
    </location>
</feature>
<dbReference type="Pfam" id="PF13920">
    <property type="entry name" value="zf-C3HC4_3"/>
    <property type="match status" value="1"/>
</dbReference>
<dbReference type="InterPro" id="IPR013083">
    <property type="entry name" value="Znf_RING/FYVE/PHD"/>
</dbReference>
<dbReference type="FunFam" id="1.25.40.20:FF:000445">
    <property type="entry name" value="E3 ubiquitin-protein ligase mind-bomb"/>
    <property type="match status" value="1"/>
</dbReference>
<dbReference type="STRING" id="568069.A0A1J1IMY4"/>
<dbReference type="InterPro" id="IPR043145">
    <property type="entry name" value="Znf_ZZ_sf"/>
</dbReference>
<evidence type="ECO:0000256" key="4">
    <source>
        <dbReference type="ARBA" id="ARBA00012483"/>
    </source>
</evidence>
<comment type="subcellular location">
    <subcellularLocation>
        <location evidence="2">Cytoplasm</location>
    </subcellularLocation>
</comment>
<dbReference type="Pfam" id="PF00569">
    <property type="entry name" value="ZZ"/>
    <property type="match status" value="1"/>
</dbReference>
<dbReference type="FunFam" id="3.30.40.10:FF:000393">
    <property type="entry name" value="CLUMA_CG014158, isoform A"/>
    <property type="match status" value="1"/>
</dbReference>
<evidence type="ECO:0000259" key="18">
    <source>
        <dbReference type="PROSITE" id="PS50135"/>
    </source>
</evidence>
<reference evidence="20 21" key="1">
    <citation type="submission" date="2015-04" db="EMBL/GenBank/DDBJ databases">
        <authorList>
            <person name="Syromyatnikov M.Y."/>
            <person name="Popov V.N."/>
        </authorList>
    </citation>
    <scope>NUCLEOTIDE SEQUENCE [LARGE SCALE GENOMIC DNA]</scope>
</reference>
<dbReference type="EMBL" id="CVRI01000054">
    <property type="protein sequence ID" value="CRL00908.1"/>
    <property type="molecule type" value="Genomic_DNA"/>
</dbReference>
<dbReference type="AlphaFoldDB" id="A0A1J1IMY4"/>
<dbReference type="GO" id="GO:0016567">
    <property type="term" value="P:protein ubiquitination"/>
    <property type="evidence" value="ECO:0007669"/>
    <property type="project" value="UniProtKB-UniPathway"/>
</dbReference>
<feature type="repeat" description="ANK" evidence="14">
    <location>
        <begin position="460"/>
        <end position="492"/>
    </location>
</feature>
<keyword evidence="6" id="KW-0808">Transferase</keyword>
<organism evidence="20 21">
    <name type="scientific">Clunio marinus</name>
    <dbReference type="NCBI Taxonomy" id="568069"/>
    <lineage>
        <taxon>Eukaryota</taxon>
        <taxon>Metazoa</taxon>
        <taxon>Ecdysozoa</taxon>
        <taxon>Arthropoda</taxon>
        <taxon>Hexapoda</taxon>
        <taxon>Insecta</taxon>
        <taxon>Pterygota</taxon>
        <taxon>Neoptera</taxon>
        <taxon>Endopterygota</taxon>
        <taxon>Diptera</taxon>
        <taxon>Nematocera</taxon>
        <taxon>Chironomoidea</taxon>
        <taxon>Chironomidae</taxon>
        <taxon>Clunio</taxon>
    </lineage>
</organism>
<keyword evidence="10" id="KW-0833">Ubl conjugation pathway</keyword>
<dbReference type="InterPro" id="IPR002110">
    <property type="entry name" value="Ankyrin_rpt"/>
</dbReference>
<dbReference type="Gene3D" id="2.30.30.40">
    <property type="entry name" value="SH3 Domains"/>
    <property type="match status" value="2"/>
</dbReference>
<comment type="catalytic activity">
    <reaction evidence="1">
        <text>S-ubiquitinyl-[E2 ubiquitin-conjugating enzyme]-L-cysteine + [acceptor protein]-L-lysine = [E2 ubiquitin-conjugating enzyme]-L-cysteine + N(6)-ubiquitinyl-[acceptor protein]-L-lysine.</text>
        <dbReference type="EC" id="2.3.2.27"/>
    </reaction>
</comment>
<dbReference type="Pfam" id="PF06701">
    <property type="entry name" value="MIB_HERC2"/>
    <property type="match status" value="2"/>
</dbReference>
<evidence type="ECO:0000256" key="2">
    <source>
        <dbReference type="ARBA" id="ARBA00004496"/>
    </source>
</evidence>
<keyword evidence="13 14" id="KW-0040">ANK repeat</keyword>
<evidence type="ECO:0000256" key="14">
    <source>
        <dbReference type="PROSITE-ProRule" id="PRU00023"/>
    </source>
</evidence>
<dbReference type="SMART" id="SM00248">
    <property type="entry name" value="ANK"/>
    <property type="match status" value="7"/>
</dbReference>
<dbReference type="SMART" id="SM00184">
    <property type="entry name" value="RING"/>
    <property type="match status" value="2"/>
</dbReference>
<dbReference type="GO" id="GO:0061630">
    <property type="term" value="F:ubiquitin protein ligase activity"/>
    <property type="evidence" value="ECO:0007669"/>
    <property type="project" value="UniProtKB-EC"/>
</dbReference>
<feature type="domain" description="MIB/HERC2" evidence="19">
    <location>
        <begin position="142"/>
        <end position="220"/>
    </location>
</feature>
<dbReference type="Pfam" id="PF13637">
    <property type="entry name" value="Ank_4"/>
    <property type="match status" value="1"/>
</dbReference>
<dbReference type="Proteomes" id="UP000183832">
    <property type="component" value="Unassembled WGS sequence"/>
</dbReference>
<proteinExistence type="predicted"/>
<feature type="repeat" description="ANK" evidence="14">
    <location>
        <begin position="627"/>
        <end position="651"/>
    </location>
</feature>
<dbReference type="InterPro" id="IPR000433">
    <property type="entry name" value="Znf_ZZ"/>
</dbReference>
<dbReference type="FunFam" id="2.30.30.40:FF:000044">
    <property type="entry name" value="E3 ubiquitin-protein ligase MIB2, putative"/>
    <property type="match status" value="1"/>
</dbReference>
<feature type="repeat" description="ANK" evidence="14">
    <location>
        <begin position="526"/>
        <end position="558"/>
    </location>
</feature>
<evidence type="ECO:0000313" key="21">
    <source>
        <dbReference type="Proteomes" id="UP000183832"/>
    </source>
</evidence>
<dbReference type="UniPathway" id="UPA00143"/>
<dbReference type="PROSITE" id="PS50135">
    <property type="entry name" value="ZF_ZZ_2"/>
    <property type="match status" value="1"/>
</dbReference>
<evidence type="ECO:0000256" key="9">
    <source>
        <dbReference type="ARBA" id="ARBA00022771"/>
    </source>
</evidence>
<keyword evidence="21" id="KW-1185">Reference proteome</keyword>
<feature type="region of interest" description="Disordered" evidence="16">
    <location>
        <begin position="816"/>
        <end position="882"/>
    </location>
</feature>
<protein>
    <recommendedName>
        <fullName evidence="4">RING-type E3 ubiquitin transferase</fullName>
        <ecNumber evidence="4">2.3.2.27</ecNumber>
    </recommendedName>
</protein>
<gene>
    <name evidence="20" type="ORF">CLUMA_CG014158</name>
</gene>
<dbReference type="SMART" id="SM00291">
    <property type="entry name" value="ZnF_ZZ"/>
    <property type="match status" value="1"/>
</dbReference>
<feature type="domain" description="MIB/HERC2" evidence="19">
    <location>
        <begin position="1"/>
        <end position="73"/>
    </location>
</feature>
<dbReference type="OrthoDB" id="2122982at2759"/>
<dbReference type="SUPFAM" id="SSF57850">
    <property type="entry name" value="RING/U-box"/>
    <property type="match status" value="1"/>
</dbReference>
<dbReference type="InterPro" id="IPR040847">
    <property type="entry name" value="SH3_15"/>
</dbReference>
<dbReference type="Gene3D" id="3.30.40.10">
    <property type="entry name" value="Zinc/RING finger domain, C3HC4 (zinc finger)"/>
    <property type="match status" value="2"/>
</dbReference>
<accession>A0A1J1IMY4</accession>
<keyword evidence="11" id="KW-0862">Zinc</keyword>
<name>A0A1J1IMY4_9DIPT</name>
<dbReference type="Pfam" id="PF13857">
    <property type="entry name" value="Ank_5"/>
    <property type="match status" value="1"/>
</dbReference>
<dbReference type="PROSITE" id="PS51416">
    <property type="entry name" value="MIB_HERC2"/>
    <property type="match status" value="2"/>
</dbReference>
<feature type="region of interest" description="Disordered" evidence="16">
    <location>
        <begin position="895"/>
        <end position="960"/>
    </location>
</feature>
<dbReference type="CDD" id="cd16726">
    <property type="entry name" value="RING-HC_MIB2_rpt1"/>
    <property type="match status" value="1"/>
</dbReference>
<feature type="compositionally biased region" description="Low complexity" evidence="16">
    <location>
        <begin position="907"/>
        <end position="925"/>
    </location>
</feature>
<evidence type="ECO:0000259" key="19">
    <source>
        <dbReference type="PROSITE" id="PS51416"/>
    </source>
</evidence>
<comment type="pathway">
    <text evidence="3">Protein modification; protein ubiquitination.</text>
</comment>
<dbReference type="FunFam" id="3.30.60.90:FF:000004">
    <property type="entry name" value="Putative E3 ubiquitin-protein ligase MIB2"/>
    <property type="match status" value="1"/>
</dbReference>
<evidence type="ECO:0000256" key="1">
    <source>
        <dbReference type="ARBA" id="ARBA00000900"/>
    </source>
</evidence>
<keyword evidence="8" id="KW-0677">Repeat</keyword>
<evidence type="ECO:0000313" key="20">
    <source>
        <dbReference type="EMBL" id="CRL00908.1"/>
    </source>
</evidence>
<dbReference type="Gene3D" id="3.30.60.90">
    <property type="match status" value="1"/>
</dbReference>
<evidence type="ECO:0000256" key="8">
    <source>
        <dbReference type="ARBA" id="ARBA00022737"/>
    </source>
</evidence>
<feature type="compositionally biased region" description="Low complexity" evidence="16">
    <location>
        <begin position="816"/>
        <end position="827"/>
    </location>
</feature>
<dbReference type="InterPro" id="IPR010606">
    <property type="entry name" value="Mib_Herc2"/>
</dbReference>
<dbReference type="Gene3D" id="1.25.40.20">
    <property type="entry name" value="Ankyrin repeat-containing domain"/>
    <property type="match status" value="2"/>
</dbReference>
<feature type="compositionally biased region" description="Polar residues" evidence="16">
    <location>
        <begin position="868"/>
        <end position="880"/>
    </location>
</feature>
<evidence type="ECO:0000256" key="10">
    <source>
        <dbReference type="ARBA" id="ARBA00022786"/>
    </source>
</evidence>
<feature type="domain" description="RING-type" evidence="17">
    <location>
        <begin position="1062"/>
        <end position="1095"/>
    </location>
</feature>
<keyword evidence="12" id="KW-0914">Notch signaling pathway</keyword>
<dbReference type="PROSITE" id="PS50088">
    <property type="entry name" value="ANK_REPEAT"/>
    <property type="match status" value="4"/>
</dbReference>
<feature type="repeat" description="ANK" evidence="14">
    <location>
        <begin position="493"/>
        <end position="525"/>
    </location>
</feature>